<comment type="caution">
    <text evidence="8">The sequence shown here is derived from an EMBL/GenBank/DDBJ whole genome shotgun (WGS) entry which is preliminary data.</text>
</comment>
<dbReference type="InterPro" id="IPR036388">
    <property type="entry name" value="WH-like_DNA-bd_sf"/>
</dbReference>
<reference evidence="8 9" key="1">
    <citation type="submission" date="2023-08" db="EMBL/GenBank/DDBJ databases">
        <title>Phytohabitans sansha sp. nov., isolated from marine sediment.</title>
        <authorList>
            <person name="Zhao Y."/>
            <person name="Yi K."/>
        </authorList>
    </citation>
    <scope>NUCLEOTIDE SEQUENCE [LARGE SCALE GENOMIC DNA]</scope>
    <source>
        <strain evidence="8 9">ZYX-F-186</strain>
    </source>
</reference>
<dbReference type="PROSITE" id="PS50005">
    <property type="entry name" value="TPR"/>
    <property type="match status" value="1"/>
</dbReference>
<evidence type="ECO:0000313" key="9">
    <source>
        <dbReference type="Proteomes" id="UP001230908"/>
    </source>
</evidence>
<feature type="DNA-binding region" description="OmpR/PhoB-type" evidence="6">
    <location>
        <begin position="1"/>
        <end position="97"/>
    </location>
</feature>
<dbReference type="SUPFAM" id="SSF48452">
    <property type="entry name" value="TPR-like"/>
    <property type="match status" value="3"/>
</dbReference>
<dbReference type="SUPFAM" id="SSF46894">
    <property type="entry name" value="C-terminal effector domain of the bipartite response regulators"/>
    <property type="match status" value="1"/>
</dbReference>
<dbReference type="Gene3D" id="1.10.10.10">
    <property type="entry name" value="Winged helix-like DNA-binding domain superfamily/Winged helix DNA-binding domain"/>
    <property type="match status" value="1"/>
</dbReference>
<evidence type="ECO:0000313" key="8">
    <source>
        <dbReference type="EMBL" id="MDQ7909733.1"/>
    </source>
</evidence>
<dbReference type="InterPro" id="IPR005158">
    <property type="entry name" value="BTAD"/>
</dbReference>
<dbReference type="InterPro" id="IPR001867">
    <property type="entry name" value="OmpR/PhoB-type_DNA-bd"/>
</dbReference>
<proteinExistence type="inferred from homology"/>
<dbReference type="Gene3D" id="3.40.50.300">
    <property type="entry name" value="P-loop containing nucleotide triphosphate hydrolases"/>
    <property type="match status" value="1"/>
</dbReference>
<evidence type="ECO:0000256" key="4">
    <source>
        <dbReference type="ARBA" id="ARBA00023163"/>
    </source>
</evidence>
<dbReference type="EMBL" id="JAVHUY010000046">
    <property type="protein sequence ID" value="MDQ7909733.1"/>
    <property type="molecule type" value="Genomic_DNA"/>
</dbReference>
<dbReference type="InterPro" id="IPR019734">
    <property type="entry name" value="TPR_rpt"/>
</dbReference>
<dbReference type="PROSITE" id="PS51755">
    <property type="entry name" value="OMPR_PHOB"/>
    <property type="match status" value="1"/>
</dbReference>
<evidence type="ECO:0000256" key="5">
    <source>
        <dbReference type="PROSITE-ProRule" id="PRU00339"/>
    </source>
</evidence>
<organism evidence="8 9">
    <name type="scientific">Phytohabitans maris</name>
    <dbReference type="NCBI Taxonomy" id="3071409"/>
    <lineage>
        <taxon>Bacteria</taxon>
        <taxon>Bacillati</taxon>
        <taxon>Actinomycetota</taxon>
        <taxon>Actinomycetes</taxon>
        <taxon>Micromonosporales</taxon>
        <taxon>Micromonosporaceae</taxon>
    </lineage>
</organism>
<keyword evidence="5" id="KW-0802">TPR repeat</keyword>
<feature type="repeat" description="TPR" evidence="5">
    <location>
        <begin position="802"/>
        <end position="835"/>
    </location>
</feature>
<gene>
    <name evidence="8" type="ORF">RB614_34950</name>
</gene>
<evidence type="ECO:0000259" key="7">
    <source>
        <dbReference type="PROSITE" id="PS51755"/>
    </source>
</evidence>
<keyword evidence="2" id="KW-0805">Transcription regulation</keyword>
<dbReference type="SMART" id="SM00028">
    <property type="entry name" value="TPR"/>
    <property type="match status" value="7"/>
</dbReference>
<evidence type="ECO:0000256" key="3">
    <source>
        <dbReference type="ARBA" id="ARBA00023125"/>
    </source>
</evidence>
<dbReference type="RefSeq" id="WP_308716991.1">
    <property type="nucleotide sequence ID" value="NZ_JAVHUY010000046.1"/>
</dbReference>
<keyword evidence="9" id="KW-1185">Reference proteome</keyword>
<sequence>MEFGVLGPLRVRDGEHVLAFRPPRVRALLGVLLINAGGLVGVDTLVDELWPADPPPDARGLVHGYVSRLRRALRGGPSGAAAAARLVTRKPGYLLVVADGELDLHRFDELLAQARAARLAGDLGRAVDEYRRALGLWRGDPFADAPPTPVISGAALRLAELRLQSQEELYDAVLDAGDSAAIVAELTGLAATHPVRERLVGQLMLALHRSGRTADALDLYQRTRTRLREELGVDPGPALREVELAVLRGTDPAPPAPAPATRPVPQQLPADIPSFTGRAAEVGALHALLRAPEPAGPVVVSAIQGTGGVGKSALAVHVAHQLAGEFPGGQLYADLLGSTAGLTAADSLEVLGRFLRALGVPGAEVPSQLAEAAARFRTEAAGRRLLVLLDNAADEAQVRPLLPGTPGCAVVVTSRRPLAALSGATPLPLDVLGPAEAVELLARLAGRARVAADPEAAALVARRCGYLPLALRIAGARLAARPAWSMAVLAERLAGENHRLDELEVADIGVRASFAVSYQELETSADPADRAAAGAFARLGWWICPDFSVPVAAALLGDGAVEPLLERLVDARLLESPAPGRYRLHDLMRLYAAELAATLRPADQIEAVTRATRFYTATAWRSLSLIRPGDSRLRLAGERWTEGGAPLADRASAVAWMAAERENVLAVVAHAAATPAIGAAASQLAHALFGFFLVRGLWRDLVRVNETAVAAASERGEVASHAQAHVDLAGAAEMRGAYTTALRHLEQALALQRSLGDRRGEGASLTNLIGVNVRMHRLTEALECGERALVINREVGERNAEAIALSNLGLVYKELDRLDEAADAYRLSVQIGRSLGNDNATGNGLSNLSTIHRMTGRYAEAMECARESLAIRREMGDWRAEGDSLVNIGAIHHELGRYDEAGECFARGLAVLRELGAGYLEAEALRRYGTTLHAQGRPADARDRWQAALEMYERLGSPLADEVRALLAGTPAGSG</sequence>
<dbReference type="CDD" id="cd15831">
    <property type="entry name" value="BTAD"/>
    <property type="match status" value="1"/>
</dbReference>
<dbReference type="PANTHER" id="PTHR35807:SF1">
    <property type="entry name" value="TRANSCRIPTIONAL REGULATOR REDD"/>
    <property type="match status" value="1"/>
</dbReference>
<dbReference type="Pfam" id="PF13424">
    <property type="entry name" value="TPR_12"/>
    <property type="match status" value="2"/>
</dbReference>
<protein>
    <submittedName>
        <fullName evidence="8">BTAD domain-containing putative transcriptional regulator</fullName>
    </submittedName>
</protein>
<dbReference type="Pfam" id="PF03704">
    <property type="entry name" value="BTAD"/>
    <property type="match status" value="1"/>
</dbReference>
<evidence type="ECO:0000256" key="6">
    <source>
        <dbReference type="PROSITE-ProRule" id="PRU01091"/>
    </source>
</evidence>
<dbReference type="SMART" id="SM01043">
    <property type="entry name" value="BTAD"/>
    <property type="match status" value="1"/>
</dbReference>
<dbReference type="Gene3D" id="1.25.40.10">
    <property type="entry name" value="Tetratricopeptide repeat domain"/>
    <property type="match status" value="2"/>
</dbReference>
<dbReference type="SUPFAM" id="SSF52540">
    <property type="entry name" value="P-loop containing nucleoside triphosphate hydrolases"/>
    <property type="match status" value="1"/>
</dbReference>
<dbReference type="PANTHER" id="PTHR35807">
    <property type="entry name" value="TRANSCRIPTIONAL REGULATOR REDD-RELATED"/>
    <property type="match status" value="1"/>
</dbReference>
<dbReference type="InterPro" id="IPR016032">
    <property type="entry name" value="Sig_transdc_resp-reg_C-effctor"/>
</dbReference>
<name>A0ABU0ZRT0_9ACTN</name>
<dbReference type="InterPro" id="IPR051677">
    <property type="entry name" value="AfsR-DnrI-RedD_regulator"/>
</dbReference>
<keyword evidence="4" id="KW-0804">Transcription</keyword>
<feature type="domain" description="OmpR/PhoB-type" evidence="7">
    <location>
        <begin position="1"/>
        <end position="97"/>
    </location>
</feature>
<dbReference type="SMART" id="SM00862">
    <property type="entry name" value="Trans_reg_C"/>
    <property type="match status" value="1"/>
</dbReference>
<dbReference type="InterPro" id="IPR011990">
    <property type="entry name" value="TPR-like_helical_dom_sf"/>
</dbReference>
<dbReference type="InterPro" id="IPR027417">
    <property type="entry name" value="P-loop_NTPase"/>
</dbReference>
<dbReference type="PRINTS" id="PR00364">
    <property type="entry name" value="DISEASERSIST"/>
</dbReference>
<evidence type="ECO:0000256" key="1">
    <source>
        <dbReference type="ARBA" id="ARBA00005820"/>
    </source>
</evidence>
<comment type="similarity">
    <text evidence="1">Belongs to the AfsR/DnrI/RedD regulatory family.</text>
</comment>
<accession>A0ABU0ZRT0</accession>
<keyword evidence="3 6" id="KW-0238">DNA-binding</keyword>
<evidence type="ECO:0000256" key="2">
    <source>
        <dbReference type="ARBA" id="ARBA00023015"/>
    </source>
</evidence>
<dbReference type="Proteomes" id="UP001230908">
    <property type="component" value="Unassembled WGS sequence"/>
</dbReference>